<dbReference type="Proteomes" id="UP000027178">
    <property type="component" value="Unassembled WGS sequence"/>
</dbReference>
<sequence length="153" mass="16850">MPDPTPDGIDQRLAAVDAGLDRDDPDVGTEVIKLVHAADGDFEAVAARVERALGAARPEVRRLACVAAGDLARTSGRLTPGIYAALRAEGLGGPADSAIKDTLTYIPFRQLTWWFRWTSARLTVRNWAEGRWLRATDTFETARDAWREKFGQK</sequence>
<organism evidence="1 2">
    <name type="scientific">Kitasatospora cheerisanensis KCTC 2395</name>
    <dbReference type="NCBI Taxonomy" id="1348663"/>
    <lineage>
        <taxon>Bacteria</taxon>
        <taxon>Bacillati</taxon>
        <taxon>Actinomycetota</taxon>
        <taxon>Actinomycetes</taxon>
        <taxon>Kitasatosporales</taxon>
        <taxon>Streptomycetaceae</taxon>
        <taxon>Kitasatospora</taxon>
    </lineage>
</organism>
<protein>
    <recommendedName>
        <fullName evidence="3">HEAT repeat domain-containing protein</fullName>
    </recommendedName>
</protein>
<accession>A0A066YRF2</accession>
<dbReference type="HOGENOM" id="CLU_1710838_0_0_11"/>
<comment type="caution">
    <text evidence="1">The sequence shown here is derived from an EMBL/GenBank/DDBJ whole genome shotgun (WGS) entry which is preliminary data.</text>
</comment>
<gene>
    <name evidence="1" type="ORF">KCH_77440</name>
</gene>
<evidence type="ECO:0000313" key="1">
    <source>
        <dbReference type="EMBL" id="KDN80510.1"/>
    </source>
</evidence>
<evidence type="ECO:0008006" key="3">
    <source>
        <dbReference type="Google" id="ProtNLM"/>
    </source>
</evidence>
<dbReference type="AlphaFoldDB" id="A0A066YRF2"/>
<reference evidence="1 2" key="1">
    <citation type="submission" date="2014-05" db="EMBL/GenBank/DDBJ databases">
        <title>Draft Genome Sequence of Kitasatospora cheerisanensis KCTC 2395.</title>
        <authorList>
            <person name="Nam D.H."/>
        </authorList>
    </citation>
    <scope>NUCLEOTIDE SEQUENCE [LARGE SCALE GENOMIC DNA]</scope>
    <source>
        <strain evidence="1 2">KCTC 2395</strain>
    </source>
</reference>
<keyword evidence="2" id="KW-1185">Reference proteome</keyword>
<dbReference type="EMBL" id="JNBY01000174">
    <property type="protein sequence ID" value="KDN80510.1"/>
    <property type="molecule type" value="Genomic_DNA"/>
</dbReference>
<dbReference type="eggNOG" id="ENOG503477Q">
    <property type="taxonomic scope" value="Bacteria"/>
</dbReference>
<dbReference type="PATRIC" id="fig|1348663.4.peg.7466"/>
<proteinExistence type="predicted"/>
<evidence type="ECO:0000313" key="2">
    <source>
        <dbReference type="Proteomes" id="UP000027178"/>
    </source>
</evidence>
<name>A0A066YRF2_9ACTN</name>